<dbReference type="Pfam" id="PF13609">
    <property type="entry name" value="Porin_4"/>
    <property type="match status" value="1"/>
</dbReference>
<dbReference type="RefSeq" id="WP_007020442.1">
    <property type="nucleotide sequence ID" value="NZ_CH724125.1"/>
</dbReference>
<protein>
    <submittedName>
        <fullName evidence="6">OmpH porin-like protein H</fullName>
    </submittedName>
</protein>
<dbReference type="GO" id="GO:0009279">
    <property type="term" value="C:cell outer membrane"/>
    <property type="evidence" value="ECO:0007669"/>
    <property type="project" value="UniProtKB-SubCell"/>
</dbReference>
<dbReference type="GO" id="GO:0015288">
    <property type="term" value="F:porin activity"/>
    <property type="evidence" value="ECO:0007669"/>
    <property type="project" value="InterPro"/>
</dbReference>
<feature type="domain" description="Porin" evidence="5">
    <location>
        <begin position="8"/>
        <end position="304"/>
    </location>
</feature>
<dbReference type="Proteomes" id="UP000002171">
    <property type="component" value="Unassembled WGS sequence"/>
</dbReference>
<keyword evidence="2 4" id="KW-0732">Signal</keyword>
<dbReference type="InterPro" id="IPR033900">
    <property type="entry name" value="Gram_neg_porin_domain"/>
</dbReference>
<reference evidence="6 7" key="1">
    <citation type="submission" date="2006-02" db="EMBL/GenBank/DDBJ databases">
        <authorList>
            <person name="Pinhassi J."/>
            <person name="Pedros-Alio C."/>
            <person name="Ferriera S."/>
            <person name="Johnson J."/>
            <person name="Kravitz S."/>
            <person name="Halpern A."/>
            <person name="Remington K."/>
            <person name="Beeson K."/>
            <person name="Tran B."/>
            <person name="Rogers Y.-H."/>
            <person name="Friedman R."/>
            <person name="Venter J.C."/>
        </authorList>
    </citation>
    <scope>NUCLEOTIDE SEQUENCE [LARGE SCALE GENOMIC DNA]</scope>
    <source>
        <strain evidence="6 7">MED92</strain>
    </source>
</reference>
<dbReference type="Gene3D" id="2.40.160.10">
    <property type="entry name" value="Porin"/>
    <property type="match status" value="1"/>
</dbReference>
<gene>
    <name evidence="6" type="ORF">MED92_13883</name>
</gene>
<evidence type="ECO:0000256" key="3">
    <source>
        <dbReference type="ARBA" id="ARBA00023136"/>
    </source>
</evidence>
<feature type="signal peptide" evidence="4">
    <location>
        <begin position="1"/>
        <end position="21"/>
    </location>
</feature>
<comment type="subcellular location">
    <subcellularLocation>
        <location evidence="1">Cell outer membrane</location>
        <topology evidence="1">Multi-pass membrane protein</topology>
    </subcellularLocation>
</comment>
<accession>A0A7U8C634</accession>
<proteinExistence type="predicted"/>
<dbReference type="EMBL" id="AAOW01000014">
    <property type="protein sequence ID" value="EAR60770.1"/>
    <property type="molecule type" value="Genomic_DNA"/>
</dbReference>
<evidence type="ECO:0000256" key="1">
    <source>
        <dbReference type="ARBA" id="ARBA00004571"/>
    </source>
</evidence>
<comment type="caution">
    <text evidence="6">The sequence shown here is derived from an EMBL/GenBank/DDBJ whole genome shotgun (WGS) entry which is preliminary data.</text>
</comment>
<dbReference type="OrthoDB" id="5622917at2"/>
<dbReference type="InterPro" id="IPR050298">
    <property type="entry name" value="Gram-neg_bact_OMP"/>
</dbReference>
<organism evidence="6 7">
    <name type="scientific">Neptuniibacter caesariensis</name>
    <dbReference type="NCBI Taxonomy" id="207954"/>
    <lineage>
        <taxon>Bacteria</taxon>
        <taxon>Pseudomonadati</taxon>
        <taxon>Pseudomonadota</taxon>
        <taxon>Gammaproteobacteria</taxon>
        <taxon>Oceanospirillales</taxon>
        <taxon>Oceanospirillaceae</taxon>
        <taxon>Neptuniibacter</taxon>
    </lineage>
</organism>
<dbReference type="InterPro" id="IPR023614">
    <property type="entry name" value="Porin_dom_sf"/>
</dbReference>
<dbReference type="PANTHER" id="PTHR34501">
    <property type="entry name" value="PROTEIN YDDL-RELATED"/>
    <property type="match status" value="1"/>
</dbReference>
<evidence type="ECO:0000313" key="7">
    <source>
        <dbReference type="Proteomes" id="UP000002171"/>
    </source>
</evidence>
<keyword evidence="3" id="KW-0472">Membrane</keyword>
<name>A0A7U8C634_NEPCE</name>
<sequence length="323" mass="34597">MKKLALALAVSATLAANSSVAATIYSGDGLTYKLKGDWQVQLRDDYKKSTDADVEFDDLELKNTVIYDLGNGLQAFGQLDYSFNSEADDTSSDSGHLEEAYLGVQYDNIKVKVGKTNTAGDEFGVEKAYETILEQDQFDVVKSSGDDLIRIEADFEAASVVFSHEISSDGNSSANGEATDLFVSTSFDAVSLAAAYQTHQANASSYDDDTWGLSASFDAGFAKFGADYSSTDYGNPATADADITNLVATFAANEQTKVALGYVMVDSDAANEDSDAWYANVTYKFPSQKNVSVFAEVSQADFENAADDAASEVDILAGMQIKF</sequence>
<feature type="chain" id="PRO_5030540734" evidence="4">
    <location>
        <begin position="22"/>
        <end position="323"/>
    </location>
</feature>
<evidence type="ECO:0000259" key="5">
    <source>
        <dbReference type="Pfam" id="PF13609"/>
    </source>
</evidence>
<evidence type="ECO:0000256" key="2">
    <source>
        <dbReference type="ARBA" id="ARBA00022729"/>
    </source>
</evidence>
<dbReference type="PANTHER" id="PTHR34501:SF2">
    <property type="entry name" value="OUTER MEMBRANE PORIN F-RELATED"/>
    <property type="match status" value="1"/>
</dbReference>
<keyword evidence="7" id="KW-1185">Reference proteome</keyword>
<dbReference type="SUPFAM" id="SSF56935">
    <property type="entry name" value="Porins"/>
    <property type="match status" value="1"/>
</dbReference>
<evidence type="ECO:0000256" key="4">
    <source>
        <dbReference type="SAM" id="SignalP"/>
    </source>
</evidence>
<evidence type="ECO:0000313" key="6">
    <source>
        <dbReference type="EMBL" id="EAR60770.1"/>
    </source>
</evidence>
<dbReference type="AlphaFoldDB" id="A0A7U8C634"/>